<evidence type="ECO:0008006" key="3">
    <source>
        <dbReference type="Google" id="ProtNLM"/>
    </source>
</evidence>
<comment type="caution">
    <text evidence="1">The sequence shown here is derived from an EMBL/GenBank/DDBJ whole genome shotgun (WGS) entry which is preliminary data.</text>
</comment>
<proteinExistence type="predicted"/>
<gene>
    <name evidence="1" type="ORF">GOSPT_113_00160</name>
</gene>
<dbReference type="Proteomes" id="UP000005845">
    <property type="component" value="Unassembled WGS sequence"/>
</dbReference>
<accession>H5U4H1</accession>
<reference evidence="1 2" key="1">
    <citation type="submission" date="2012-02" db="EMBL/GenBank/DDBJ databases">
        <title>Whole genome shotgun sequence of Gordonia sputi NBRC 100414.</title>
        <authorList>
            <person name="Yoshida I."/>
            <person name="Hosoyama A."/>
            <person name="Tsuchikane K."/>
            <person name="Katsumata H."/>
            <person name="Yamazaki S."/>
            <person name="Fujita N."/>
        </authorList>
    </citation>
    <scope>NUCLEOTIDE SEQUENCE [LARGE SCALE GENOMIC DNA]</scope>
    <source>
        <strain evidence="1 2">NBRC 100414</strain>
    </source>
</reference>
<evidence type="ECO:0000313" key="2">
    <source>
        <dbReference type="Proteomes" id="UP000005845"/>
    </source>
</evidence>
<protein>
    <recommendedName>
        <fullName evidence="3">Coenzyme Q-binding protein COQ10 START domain-containing protein</fullName>
    </recommendedName>
</protein>
<dbReference type="SUPFAM" id="SSF55961">
    <property type="entry name" value="Bet v1-like"/>
    <property type="match status" value="1"/>
</dbReference>
<sequence length="210" mass="22902">MGEVRTCDTASLAVGSHTPSCYPEPSHVESKLHHVAVDAVALSPRILPNPPESPYVLHMPDVTSSVVISHPVTIVWDYISRPENLYTIIPGVVSATSAKQPPYELGDLWHGVNRTFGITDEWTGTFTHLDPPNGMEFKLTEARVPVTTRDTLEAVSGGTRYTLRIYGDPPFGGALGRLADALNSALFQWLLNRNFAKLPSCVDAWAADHS</sequence>
<dbReference type="AlphaFoldDB" id="H5U4H1"/>
<dbReference type="InterPro" id="IPR019587">
    <property type="entry name" value="Polyketide_cyclase/dehydratase"/>
</dbReference>
<dbReference type="eggNOG" id="COG3427">
    <property type="taxonomic scope" value="Bacteria"/>
</dbReference>
<name>H5U4H1_9ACTN</name>
<keyword evidence="2" id="KW-1185">Reference proteome</keyword>
<dbReference type="Pfam" id="PF10604">
    <property type="entry name" value="Polyketide_cyc2"/>
    <property type="match status" value="1"/>
</dbReference>
<dbReference type="InterPro" id="IPR023393">
    <property type="entry name" value="START-like_dom_sf"/>
</dbReference>
<dbReference type="Gene3D" id="3.30.530.20">
    <property type="match status" value="1"/>
</dbReference>
<evidence type="ECO:0000313" key="1">
    <source>
        <dbReference type="EMBL" id="GAB40629.1"/>
    </source>
</evidence>
<organism evidence="1 2">
    <name type="scientific">Gordonia sputi NBRC 100414</name>
    <dbReference type="NCBI Taxonomy" id="1089453"/>
    <lineage>
        <taxon>Bacteria</taxon>
        <taxon>Bacillati</taxon>
        <taxon>Actinomycetota</taxon>
        <taxon>Actinomycetes</taxon>
        <taxon>Mycobacteriales</taxon>
        <taxon>Gordoniaceae</taxon>
        <taxon>Gordonia</taxon>
    </lineage>
</organism>
<dbReference type="EMBL" id="BAFC01000111">
    <property type="protein sequence ID" value="GAB40629.1"/>
    <property type="molecule type" value="Genomic_DNA"/>
</dbReference>